<gene>
    <name evidence="1" type="primary">NCL1_42359</name>
    <name evidence="1" type="ORF">TNCT_574491</name>
</gene>
<dbReference type="OrthoDB" id="6426191at2759"/>
<evidence type="ECO:0000313" key="1">
    <source>
        <dbReference type="EMBL" id="GFR26383.1"/>
    </source>
</evidence>
<reference evidence="1" key="1">
    <citation type="submission" date="2020-07" db="EMBL/GenBank/DDBJ databases">
        <title>Multicomponent nature underlies the extraordinary mechanical properties of spider dragline silk.</title>
        <authorList>
            <person name="Kono N."/>
            <person name="Nakamura H."/>
            <person name="Mori M."/>
            <person name="Yoshida Y."/>
            <person name="Ohtoshi R."/>
            <person name="Malay A.D."/>
            <person name="Moran D.A.P."/>
            <person name="Tomita M."/>
            <person name="Numata K."/>
            <person name="Arakawa K."/>
        </authorList>
    </citation>
    <scope>NUCLEOTIDE SEQUENCE</scope>
</reference>
<accession>A0A8X6HML2</accession>
<comment type="caution">
    <text evidence="1">The sequence shown here is derived from an EMBL/GenBank/DDBJ whole genome shotgun (WGS) entry which is preliminary data.</text>
</comment>
<dbReference type="Proteomes" id="UP000887116">
    <property type="component" value="Unassembled WGS sequence"/>
</dbReference>
<keyword evidence="2" id="KW-1185">Reference proteome</keyword>
<protein>
    <submittedName>
        <fullName evidence="1">Uncharacterized protein</fullName>
    </submittedName>
</protein>
<dbReference type="EMBL" id="BMAO01028654">
    <property type="protein sequence ID" value="GFR26383.1"/>
    <property type="molecule type" value="Genomic_DNA"/>
</dbReference>
<name>A0A8X6HML2_TRICU</name>
<dbReference type="AlphaFoldDB" id="A0A8X6HML2"/>
<sequence>MLIPTILCISFFDFIPKQDETVNTIDNSSDSESEEAIYDVSGNYPVPVIMNGTSQEPKTTTTTTQNTTEIISMPPIVIVQDDSGMMHAEAVSDFDNTDTSFSWLVVSKKTSVNRVEEESSDFMRGKNRRVITEDRSEELRVYRDNQHRIKSNGIDISNILRL</sequence>
<proteinExistence type="predicted"/>
<evidence type="ECO:0000313" key="2">
    <source>
        <dbReference type="Proteomes" id="UP000887116"/>
    </source>
</evidence>
<organism evidence="1 2">
    <name type="scientific">Trichonephila clavata</name>
    <name type="common">Joro spider</name>
    <name type="synonym">Nephila clavata</name>
    <dbReference type="NCBI Taxonomy" id="2740835"/>
    <lineage>
        <taxon>Eukaryota</taxon>
        <taxon>Metazoa</taxon>
        <taxon>Ecdysozoa</taxon>
        <taxon>Arthropoda</taxon>
        <taxon>Chelicerata</taxon>
        <taxon>Arachnida</taxon>
        <taxon>Araneae</taxon>
        <taxon>Araneomorphae</taxon>
        <taxon>Entelegynae</taxon>
        <taxon>Araneoidea</taxon>
        <taxon>Nephilidae</taxon>
        <taxon>Trichonephila</taxon>
    </lineage>
</organism>